<sequence length="327" mass="37254">MANEREKIAREIERTSESIRRKHRALKTGRIDEDRALDRRFGPIVEPLRRIAGPVVRATKTESYAATPKRKREEEEEEEEDFFVTPRTRFFDRTPITSTPHAPTQPSESIDSETTTYATLAIPDQNHSSENREKSRINMGPLSLRYVEPVLRGLNDSGMDRVYGAYLDKDGLMLGSKRFDVDNEDNIIIDGVRHAGTPGLYELIFKRIPDDTLQTEQDMREYKSLLQATNAHRHKHHPLGRVLANRGYKYKNVIKPLVTPKKKSGKGVPRAMTLNDGAIGYVHWDDPNELVDRLRLLDASHRAGNAAHGNEMLSIVEELREAGIIIN</sequence>
<name>A0A151IGT3_9HYME</name>
<evidence type="ECO:0000313" key="3">
    <source>
        <dbReference type="EMBL" id="KYN00645.1"/>
    </source>
</evidence>
<evidence type="ECO:0000256" key="1">
    <source>
        <dbReference type="SAM" id="MobiDB-lite"/>
    </source>
</evidence>
<gene>
    <name evidence="3" type="ORF">ALC62_08579</name>
</gene>
<evidence type="ECO:0000313" key="4">
    <source>
        <dbReference type="Proteomes" id="UP000078542"/>
    </source>
</evidence>
<feature type="domain" description="DUF8207" evidence="2">
    <location>
        <begin position="159"/>
        <end position="258"/>
    </location>
</feature>
<dbReference type="PANTHER" id="PTHR35374:SF1">
    <property type="entry name" value="PROTEIN KINASE DOMAIN-CONTAINING PROTEIN"/>
    <property type="match status" value="1"/>
</dbReference>
<dbReference type="InterPro" id="IPR058520">
    <property type="entry name" value="DUF8207"/>
</dbReference>
<protein>
    <recommendedName>
        <fullName evidence="2">DUF8207 domain-containing protein</fullName>
    </recommendedName>
</protein>
<dbReference type="Proteomes" id="UP000078542">
    <property type="component" value="Unassembled WGS sequence"/>
</dbReference>
<organism evidence="3 4">
    <name type="scientific">Cyphomyrmex costatus</name>
    <dbReference type="NCBI Taxonomy" id="456900"/>
    <lineage>
        <taxon>Eukaryota</taxon>
        <taxon>Metazoa</taxon>
        <taxon>Ecdysozoa</taxon>
        <taxon>Arthropoda</taxon>
        <taxon>Hexapoda</taxon>
        <taxon>Insecta</taxon>
        <taxon>Pterygota</taxon>
        <taxon>Neoptera</taxon>
        <taxon>Endopterygota</taxon>
        <taxon>Hymenoptera</taxon>
        <taxon>Apocrita</taxon>
        <taxon>Aculeata</taxon>
        <taxon>Formicoidea</taxon>
        <taxon>Formicidae</taxon>
        <taxon>Myrmicinae</taxon>
        <taxon>Cyphomyrmex</taxon>
    </lineage>
</organism>
<dbReference type="EMBL" id="KQ977669">
    <property type="protein sequence ID" value="KYN00645.1"/>
    <property type="molecule type" value="Genomic_DNA"/>
</dbReference>
<reference evidence="3 4" key="1">
    <citation type="submission" date="2016-03" db="EMBL/GenBank/DDBJ databases">
        <title>Cyphomyrmex costatus WGS genome.</title>
        <authorList>
            <person name="Nygaard S."/>
            <person name="Hu H."/>
            <person name="Boomsma J."/>
            <person name="Zhang G."/>
        </authorList>
    </citation>
    <scope>NUCLEOTIDE SEQUENCE [LARGE SCALE GENOMIC DNA]</scope>
    <source>
        <strain evidence="3">MS0001</strain>
        <tissue evidence="3">Whole body</tissue>
    </source>
</reference>
<dbReference type="PANTHER" id="PTHR35374">
    <property type="entry name" value="CYCLIN-DEPENDENT KINASE 11A-LIKE"/>
    <property type="match status" value="1"/>
</dbReference>
<feature type="region of interest" description="Disordered" evidence="1">
    <location>
        <begin position="60"/>
        <end position="113"/>
    </location>
</feature>
<keyword evidence="4" id="KW-1185">Reference proteome</keyword>
<accession>A0A151IGT3</accession>
<evidence type="ECO:0000259" key="2">
    <source>
        <dbReference type="Pfam" id="PF26634"/>
    </source>
</evidence>
<dbReference type="AlphaFoldDB" id="A0A151IGT3"/>
<dbReference type="Pfam" id="PF26634">
    <property type="entry name" value="DUF8207"/>
    <property type="match status" value="1"/>
</dbReference>
<proteinExistence type="predicted"/>
<feature type="compositionally biased region" description="Polar residues" evidence="1">
    <location>
        <begin position="95"/>
        <end position="113"/>
    </location>
</feature>
<dbReference type="STRING" id="456900.A0A151IGT3"/>